<evidence type="ECO:0000313" key="3">
    <source>
        <dbReference type="Proteomes" id="UP001180020"/>
    </source>
</evidence>
<dbReference type="CDD" id="cd01650">
    <property type="entry name" value="RT_nLTR_like"/>
    <property type="match status" value="1"/>
</dbReference>
<dbReference type="InterPro" id="IPR036691">
    <property type="entry name" value="Endo/exonu/phosph_ase_sf"/>
</dbReference>
<dbReference type="Pfam" id="PF03372">
    <property type="entry name" value="Exo_endo_phos"/>
    <property type="match status" value="1"/>
</dbReference>
<dbReference type="PANTHER" id="PTHR19446">
    <property type="entry name" value="REVERSE TRANSCRIPTASES"/>
    <property type="match status" value="1"/>
</dbReference>
<dbReference type="Pfam" id="PF00078">
    <property type="entry name" value="RVT_1"/>
    <property type="match status" value="1"/>
</dbReference>
<dbReference type="SUPFAM" id="SSF56672">
    <property type="entry name" value="DNA/RNA polymerases"/>
    <property type="match status" value="1"/>
</dbReference>
<dbReference type="AlphaFoldDB" id="A0AAV9CTS4"/>
<organism evidence="2 3">
    <name type="scientific">Acorus calamus</name>
    <name type="common">Sweet flag</name>
    <dbReference type="NCBI Taxonomy" id="4465"/>
    <lineage>
        <taxon>Eukaryota</taxon>
        <taxon>Viridiplantae</taxon>
        <taxon>Streptophyta</taxon>
        <taxon>Embryophyta</taxon>
        <taxon>Tracheophyta</taxon>
        <taxon>Spermatophyta</taxon>
        <taxon>Magnoliopsida</taxon>
        <taxon>Liliopsida</taxon>
        <taxon>Acoraceae</taxon>
        <taxon>Acorus</taxon>
    </lineage>
</organism>
<dbReference type="EMBL" id="JAUJYO010000017">
    <property type="protein sequence ID" value="KAK1292074.1"/>
    <property type="molecule type" value="Genomic_DNA"/>
</dbReference>
<reference evidence="2" key="2">
    <citation type="submission" date="2023-06" db="EMBL/GenBank/DDBJ databases">
        <authorList>
            <person name="Ma L."/>
            <person name="Liu K.-W."/>
            <person name="Li Z."/>
            <person name="Hsiao Y.-Y."/>
            <person name="Qi Y."/>
            <person name="Fu T."/>
            <person name="Tang G."/>
            <person name="Zhang D."/>
            <person name="Sun W.-H."/>
            <person name="Liu D.-K."/>
            <person name="Li Y."/>
            <person name="Chen G.-Z."/>
            <person name="Liu X.-D."/>
            <person name="Liao X.-Y."/>
            <person name="Jiang Y.-T."/>
            <person name="Yu X."/>
            <person name="Hao Y."/>
            <person name="Huang J."/>
            <person name="Zhao X.-W."/>
            <person name="Ke S."/>
            <person name="Chen Y.-Y."/>
            <person name="Wu W.-L."/>
            <person name="Hsu J.-L."/>
            <person name="Lin Y.-F."/>
            <person name="Huang M.-D."/>
            <person name="Li C.-Y."/>
            <person name="Huang L."/>
            <person name="Wang Z.-W."/>
            <person name="Zhao X."/>
            <person name="Zhong W.-Y."/>
            <person name="Peng D.-H."/>
            <person name="Ahmad S."/>
            <person name="Lan S."/>
            <person name="Zhang J.-S."/>
            <person name="Tsai W.-C."/>
            <person name="Van De Peer Y."/>
            <person name="Liu Z.-J."/>
        </authorList>
    </citation>
    <scope>NUCLEOTIDE SEQUENCE</scope>
    <source>
        <strain evidence="2">CP</strain>
        <tissue evidence="2">Leaves</tissue>
    </source>
</reference>
<gene>
    <name evidence="2" type="ORF">QJS10_CPB17g00140</name>
</gene>
<dbReference type="PROSITE" id="PS50878">
    <property type="entry name" value="RT_POL"/>
    <property type="match status" value="1"/>
</dbReference>
<proteinExistence type="predicted"/>
<dbReference type="InterPro" id="IPR000477">
    <property type="entry name" value="RT_dom"/>
</dbReference>
<keyword evidence="3" id="KW-1185">Reference proteome</keyword>
<sequence>MVLQGHLLIPPMLKCLSWNIRGLHDPSKKRAVAEQIKKNKINVCCLQETKMEGLDVAMLCDIGGGTIDQMVCKAAVGASGGILTSWDSSRWKLVDQSIGSFSISVMLCDITNDCKWILSNVYGPHDEEARERLWEELTDIKSRWNVPWCILGDFNVTRFGGERNRAGVVSSSMEIFSEWIDSEGLLDLPIENHAFTWSNMRDSPSMAKLDRFLICAEWEEMFPRCAVRGLPRITSDHLPLLLTSDDITTTRRLFRFESWWLECEGIEEMVAECWSAPTGVLRGARRVAFKLRRLKRKLKAWGQDMHLRRNSEKTRAMELIGALDTKEEGGDLLPSKRAERLEAKGRLEHVLKLEEIEWRQKSNALWLKAGDGNTKFFHKYASQRRRLNKISSLVCDEVEMTEEADIKEKIVQHFKHAFKKVKGWRPDWVDEGLKCIPDDLKEQLEEPFSEAEIKAAIFKSEGDKSPGPDGFSFQFYKRFWITIREGLLQMLADFQQGAKGIGCLNASFFVLIPKKGGPTTVGDYRPICLMNGSYLIVAKVLANRLKRVCGAIIDENQSAFLPGRSLQEGFVLTQELLACLHKDKRSGVMLKLDFSKAYDNVEWNFLLHVLELHGFNTQWQHMIKHCIGTAKASVLINGEPAGYFPINRGLRQGDPLSPALFAMVANVFSRICSKAAVEGWLVGLPCSIGGTRLTHLQYADDTMIFASPERIARRPRCQQCGVKKPTGSLNFEESHRNVKSKNCRGCWRSSMESVSFPKKMTRSFGKEMLHRGSLSKQAIHGG</sequence>
<name>A0AAV9CTS4_ACOCL</name>
<dbReference type="SUPFAM" id="SSF56219">
    <property type="entry name" value="DNase I-like"/>
    <property type="match status" value="1"/>
</dbReference>
<reference evidence="2" key="1">
    <citation type="journal article" date="2023" name="Nat. Commun.">
        <title>Diploid and tetraploid genomes of Acorus and the evolution of monocots.</title>
        <authorList>
            <person name="Ma L."/>
            <person name="Liu K.W."/>
            <person name="Li Z."/>
            <person name="Hsiao Y.Y."/>
            <person name="Qi Y."/>
            <person name="Fu T."/>
            <person name="Tang G.D."/>
            <person name="Zhang D."/>
            <person name="Sun W.H."/>
            <person name="Liu D.K."/>
            <person name="Li Y."/>
            <person name="Chen G.Z."/>
            <person name="Liu X.D."/>
            <person name="Liao X.Y."/>
            <person name="Jiang Y.T."/>
            <person name="Yu X."/>
            <person name="Hao Y."/>
            <person name="Huang J."/>
            <person name="Zhao X.W."/>
            <person name="Ke S."/>
            <person name="Chen Y.Y."/>
            <person name="Wu W.L."/>
            <person name="Hsu J.L."/>
            <person name="Lin Y.F."/>
            <person name="Huang M.D."/>
            <person name="Li C.Y."/>
            <person name="Huang L."/>
            <person name="Wang Z.W."/>
            <person name="Zhao X."/>
            <person name="Zhong W.Y."/>
            <person name="Peng D.H."/>
            <person name="Ahmad S."/>
            <person name="Lan S."/>
            <person name="Zhang J.S."/>
            <person name="Tsai W.C."/>
            <person name="Van de Peer Y."/>
            <person name="Liu Z.J."/>
        </authorList>
    </citation>
    <scope>NUCLEOTIDE SEQUENCE</scope>
    <source>
        <strain evidence="2">CP</strain>
    </source>
</reference>
<protein>
    <recommendedName>
        <fullName evidence="1">Reverse transcriptase domain-containing protein</fullName>
    </recommendedName>
</protein>
<evidence type="ECO:0000313" key="2">
    <source>
        <dbReference type="EMBL" id="KAK1292074.1"/>
    </source>
</evidence>
<dbReference type="Gene3D" id="3.60.10.10">
    <property type="entry name" value="Endonuclease/exonuclease/phosphatase"/>
    <property type="match status" value="1"/>
</dbReference>
<evidence type="ECO:0000259" key="1">
    <source>
        <dbReference type="PROSITE" id="PS50878"/>
    </source>
</evidence>
<comment type="caution">
    <text evidence="2">The sequence shown here is derived from an EMBL/GenBank/DDBJ whole genome shotgun (WGS) entry which is preliminary data.</text>
</comment>
<accession>A0AAV9CTS4</accession>
<dbReference type="InterPro" id="IPR043502">
    <property type="entry name" value="DNA/RNA_pol_sf"/>
</dbReference>
<feature type="domain" description="Reverse transcriptase" evidence="1">
    <location>
        <begin position="493"/>
        <end position="768"/>
    </location>
</feature>
<dbReference type="Proteomes" id="UP001180020">
    <property type="component" value="Unassembled WGS sequence"/>
</dbReference>
<dbReference type="InterPro" id="IPR005135">
    <property type="entry name" value="Endo/exonuclease/phosphatase"/>
</dbReference>
<dbReference type="GO" id="GO:0003824">
    <property type="term" value="F:catalytic activity"/>
    <property type="evidence" value="ECO:0007669"/>
    <property type="project" value="InterPro"/>
</dbReference>